<name>A0A7T0C2U5_9BACT</name>
<dbReference type="KEGG" id="nva:G3M78_08935"/>
<accession>A0A7T0C2U5</accession>
<protein>
    <submittedName>
        <fullName evidence="1">Iron-containing redox enzyme family protein</fullName>
    </submittedName>
</protein>
<gene>
    <name evidence="1" type="ORF">G3M78_08935</name>
</gene>
<evidence type="ECO:0000313" key="2">
    <source>
        <dbReference type="Proteomes" id="UP000594464"/>
    </source>
</evidence>
<dbReference type="EMBL" id="CP048620">
    <property type="protein sequence ID" value="QPJ65511.1"/>
    <property type="molecule type" value="Genomic_DNA"/>
</dbReference>
<proteinExistence type="predicted"/>
<dbReference type="SMART" id="SM01236">
    <property type="entry name" value="Haem_oxygenase_2"/>
    <property type="match status" value="1"/>
</dbReference>
<dbReference type="SUPFAM" id="SSF48613">
    <property type="entry name" value="Heme oxygenase-like"/>
    <property type="match status" value="1"/>
</dbReference>
<dbReference type="Gene3D" id="1.20.910.10">
    <property type="entry name" value="Heme oxygenase-like"/>
    <property type="match status" value="1"/>
</dbReference>
<dbReference type="AlphaFoldDB" id="A0A7T0C2U5"/>
<evidence type="ECO:0000313" key="1">
    <source>
        <dbReference type="EMBL" id="QPJ65511.1"/>
    </source>
</evidence>
<dbReference type="Pfam" id="PF14518">
    <property type="entry name" value="Haem_oxygenas_2"/>
    <property type="match status" value="1"/>
</dbReference>
<dbReference type="Proteomes" id="UP000594464">
    <property type="component" value="Chromosome"/>
</dbReference>
<sequence length="353" mass="40806">MDTDSKQSVSIIDFAEIEEDFQSLLKLENLDLAIAERPDRVEDLERTVENAIQEAYEEEASCDEAHLFLQRVLYQIFRMKLFWYDDFDNYKNEDSAYLFLLRAKIEGAWQQWETRQLDLASFKRGSIEEELRTRVAKDLNPAPTATERYISDEISEAGYRRLLAIASVNGLVEASQLSRMLGGVGNEVQSMLTKIFLEEYGGGKLARKHSTFFIEMLDSLGMQTQAEAYLDLLPWPTLANINHSFTLSEKKRCYLRYVGGLLFTEVTTPAAFKNYKLAGERIGLNEDSYGYWDLHMKEDERHGQWMLDDVALPLTAQYPEQAWEILMGYEQQRFMNQRAAKAVDESLREAEEG</sequence>
<organism evidence="1 2">
    <name type="scientific">Candidatus Nitrohelix vancouverensis</name>
    <dbReference type="NCBI Taxonomy" id="2705534"/>
    <lineage>
        <taxon>Bacteria</taxon>
        <taxon>Pseudomonadati</taxon>
        <taxon>Nitrospinota/Tectimicrobiota group</taxon>
        <taxon>Nitrospinota</taxon>
        <taxon>Nitrospinia</taxon>
        <taxon>Nitrospinales</taxon>
        <taxon>Nitrospinaceae</taxon>
        <taxon>Candidatus Nitrohelix</taxon>
    </lineage>
</organism>
<dbReference type="InterPro" id="IPR016084">
    <property type="entry name" value="Haem_Oase-like_multi-hlx"/>
</dbReference>
<reference evidence="2" key="1">
    <citation type="submission" date="2020-02" db="EMBL/GenBank/DDBJ databases">
        <title>Genomic and physiological characterization of two novel Nitrospinaceae genera.</title>
        <authorList>
            <person name="Mueller A.J."/>
            <person name="Jung M.-Y."/>
            <person name="Strachan C.R."/>
            <person name="Herbold C.W."/>
            <person name="Kirkegaard R.H."/>
            <person name="Daims H."/>
        </authorList>
    </citation>
    <scope>NUCLEOTIDE SEQUENCE [LARGE SCALE GENOMIC DNA]</scope>
</reference>